<dbReference type="EMBL" id="CAMXCT030003446">
    <property type="protein sequence ID" value="CAL4791820.1"/>
    <property type="molecule type" value="Genomic_DNA"/>
</dbReference>
<feature type="domain" description="C3H1-type" evidence="6">
    <location>
        <begin position="62"/>
        <end position="89"/>
    </location>
</feature>
<feature type="compositionally biased region" description="Basic and acidic residues" evidence="5">
    <location>
        <begin position="13"/>
        <end position="23"/>
    </location>
</feature>
<dbReference type="Pfam" id="PF00642">
    <property type="entry name" value="zf-CCCH"/>
    <property type="match status" value="1"/>
</dbReference>
<evidence type="ECO:0000313" key="7">
    <source>
        <dbReference type="EMBL" id="CAI4004508.1"/>
    </source>
</evidence>
<dbReference type="InterPro" id="IPR036855">
    <property type="entry name" value="Znf_CCCH_sf"/>
</dbReference>
<keyword evidence="3 4" id="KW-0862">Zinc</keyword>
<organism evidence="7">
    <name type="scientific">Cladocopium goreaui</name>
    <dbReference type="NCBI Taxonomy" id="2562237"/>
    <lineage>
        <taxon>Eukaryota</taxon>
        <taxon>Sar</taxon>
        <taxon>Alveolata</taxon>
        <taxon>Dinophyceae</taxon>
        <taxon>Suessiales</taxon>
        <taxon>Symbiodiniaceae</taxon>
        <taxon>Cladocopium</taxon>
    </lineage>
</organism>
<feature type="region of interest" description="Disordered" evidence="5">
    <location>
        <begin position="189"/>
        <end position="244"/>
    </location>
</feature>
<dbReference type="PROSITE" id="PS50103">
    <property type="entry name" value="ZF_C3H1"/>
    <property type="match status" value="2"/>
</dbReference>
<feature type="compositionally biased region" description="Pro residues" evidence="5">
    <location>
        <begin position="203"/>
        <end position="227"/>
    </location>
</feature>
<feature type="region of interest" description="Disordered" evidence="5">
    <location>
        <begin position="283"/>
        <end position="313"/>
    </location>
</feature>
<evidence type="ECO:0000256" key="3">
    <source>
        <dbReference type="ARBA" id="ARBA00022833"/>
    </source>
</evidence>
<dbReference type="EMBL" id="CAMXCT010003446">
    <property type="protein sequence ID" value="CAI4004508.1"/>
    <property type="molecule type" value="Genomic_DNA"/>
</dbReference>
<dbReference type="Proteomes" id="UP001152797">
    <property type="component" value="Unassembled WGS sequence"/>
</dbReference>
<reference evidence="7" key="1">
    <citation type="submission" date="2022-10" db="EMBL/GenBank/DDBJ databases">
        <authorList>
            <person name="Chen Y."/>
            <person name="Dougan E. K."/>
            <person name="Chan C."/>
            <person name="Rhodes N."/>
            <person name="Thang M."/>
        </authorList>
    </citation>
    <scope>NUCLEOTIDE SEQUENCE</scope>
</reference>
<feature type="zinc finger region" description="C3H1-type" evidence="4">
    <location>
        <begin position="27"/>
        <end position="54"/>
    </location>
</feature>
<sequence length="502" mass="54023">MDASAGGRRRGRRQADEDRRAERTQVFQKTKMCKFHLMGSCQRGSDCRFAHDQRELQTLPDLARTKICKQLLQTGLCEDHQCSYAHSREEYRVVHGFSAADHREAEMQLHQLDAMKRAGRLVEPGLPRPDPRDLRDPRDPRERPPELKANGQKAGLAPPMYQGNLLACATPVLFVPSLQSMVPNDAFAPPVMGLPSSPHEKPGPPGPPGPPGMAPPGPPKAPGPPPSVMKESPLAPGSHPGFNADRLQAMTQFMQPRGPYNGYAHGLDPFEAGRGPGIDLQPMGPEPTNRAIGPKEGRGKVSGGRSALSMPDDDMSFIPSEPAKLQLGSLRSLSSNSLAAQGEDDDYDDVSDRGMGLGMGMPMTGVPMPGPGREALKVKNTFLDYETDCTPLGQRLRPICSAAGRLDALGDEEETGLGALASSIAPVPSVISPNSAPPGVSPGSDSLRRRDLASDGMANLFTVKNTFIECEDPSAEATSLRAVHTAAGRLDTMWRDEEDRFD</sequence>
<evidence type="ECO:0000256" key="4">
    <source>
        <dbReference type="PROSITE-ProRule" id="PRU00723"/>
    </source>
</evidence>
<evidence type="ECO:0000256" key="5">
    <source>
        <dbReference type="SAM" id="MobiDB-lite"/>
    </source>
</evidence>
<evidence type="ECO:0000256" key="2">
    <source>
        <dbReference type="ARBA" id="ARBA00022771"/>
    </source>
</evidence>
<evidence type="ECO:0000259" key="6">
    <source>
        <dbReference type="PROSITE" id="PS50103"/>
    </source>
</evidence>
<keyword evidence="2 4" id="KW-0863">Zinc-finger</keyword>
<dbReference type="SUPFAM" id="SSF90229">
    <property type="entry name" value="CCCH zinc finger"/>
    <property type="match status" value="2"/>
</dbReference>
<name>A0A9P1G8Y3_9DINO</name>
<feature type="compositionally biased region" description="Basic and acidic residues" evidence="5">
    <location>
        <begin position="129"/>
        <end position="146"/>
    </location>
</feature>
<keyword evidence="9" id="KW-1185">Reference proteome</keyword>
<comment type="caution">
    <text evidence="7">The sequence shown here is derived from an EMBL/GenBank/DDBJ whole genome shotgun (WGS) entry which is preliminary data.</text>
</comment>
<dbReference type="GO" id="GO:0008270">
    <property type="term" value="F:zinc ion binding"/>
    <property type="evidence" value="ECO:0007669"/>
    <property type="project" value="UniProtKB-KW"/>
</dbReference>
<reference evidence="8" key="2">
    <citation type="submission" date="2024-04" db="EMBL/GenBank/DDBJ databases">
        <authorList>
            <person name="Chen Y."/>
            <person name="Shah S."/>
            <person name="Dougan E. K."/>
            <person name="Thang M."/>
            <person name="Chan C."/>
        </authorList>
    </citation>
    <scope>NUCLEOTIDE SEQUENCE [LARGE SCALE GENOMIC DNA]</scope>
</reference>
<protein>
    <recommendedName>
        <fullName evidence="6">C3H1-type domain-containing protein</fullName>
    </recommendedName>
</protein>
<dbReference type="SMART" id="SM00356">
    <property type="entry name" value="ZnF_C3H1"/>
    <property type="match status" value="2"/>
</dbReference>
<accession>A0A9P1G8Y3</accession>
<feature type="region of interest" description="Disordered" evidence="5">
    <location>
        <begin position="120"/>
        <end position="156"/>
    </location>
</feature>
<keyword evidence="1 4" id="KW-0479">Metal-binding</keyword>
<dbReference type="EMBL" id="CAMXCT020003446">
    <property type="protein sequence ID" value="CAL1157883.1"/>
    <property type="molecule type" value="Genomic_DNA"/>
</dbReference>
<dbReference type="InterPro" id="IPR000571">
    <property type="entry name" value="Znf_CCCH"/>
</dbReference>
<proteinExistence type="predicted"/>
<dbReference type="OrthoDB" id="410307at2759"/>
<evidence type="ECO:0000313" key="8">
    <source>
        <dbReference type="EMBL" id="CAL1157883.1"/>
    </source>
</evidence>
<evidence type="ECO:0000256" key="1">
    <source>
        <dbReference type="ARBA" id="ARBA00022723"/>
    </source>
</evidence>
<feature type="domain" description="C3H1-type" evidence="6">
    <location>
        <begin position="27"/>
        <end position="54"/>
    </location>
</feature>
<feature type="region of interest" description="Disordered" evidence="5">
    <location>
        <begin position="430"/>
        <end position="449"/>
    </location>
</feature>
<gene>
    <name evidence="7" type="ORF">C1SCF055_LOCUS30290</name>
</gene>
<dbReference type="AlphaFoldDB" id="A0A9P1G8Y3"/>
<feature type="zinc finger region" description="C3H1-type" evidence="4">
    <location>
        <begin position="62"/>
        <end position="89"/>
    </location>
</feature>
<feature type="region of interest" description="Disordered" evidence="5">
    <location>
        <begin position="1"/>
        <end position="23"/>
    </location>
</feature>
<dbReference type="Gene3D" id="3.30.1370.210">
    <property type="match status" value="1"/>
</dbReference>
<evidence type="ECO:0000313" key="9">
    <source>
        <dbReference type="Proteomes" id="UP001152797"/>
    </source>
</evidence>